<sequence>MGEKSRTRWTLVKDFQEHPTADSTCQHMISGSVSGVKEADELPAVDMSPEDSPGILVDGFERTHDGVPASATAITPPGTARLLSAIRPQKKASSLGCVTTSSTSAPFYGCAQG</sequence>
<proteinExistence type="predicted"/>
<reference evidence="2" key="1">
    <citation type="submission" date="2022-08" db="EMBL/GenBank/DDBJ databases">
        <title>Genome sequencing of akame (Lates japonicus).</title>
        <authorList>
            <person name="Hashiguchi Y."/>
            <person name="Takahashi H."/>
        </authorList>
    </citation>
    <scope>NUCLEOTIDE SEQUENCE</scope>
    <source>
        <strain evidence="2">Kochi</strain>
    </source>
</reference>
<protein>
    <submittedName>
        <fullName evidence="2">Zinc finger protein Pegasus</fullName>
    </submittedName>
</protein>
<organism evidence="2 3">
    <name type="scientific">Lates japonicus</name>
    <name type="common">Japanese lates</name>
    <dbReference type="NCBI Taxonomy" id="270547"/>
    <lineage>
        <taxon>Eukaryota</taxon>
        <taxon>Metazoa</taxon>
        <taxon>Chordata</taxon>
        <taxon>Craniata</taxon>
        <taxon>Vertebrata</taxon>
        <taxon>Euteleostomi</taxon>
        <taxon>Actinopterygii</taxon>
        <taxon>Neopterygii</taxon>
        <taxon>Teleostei</taxon>
        <taxon>Neoteleostei</taxon>
        <taxon>Acanthomorphata</taxon>
        <taxon>Carangaria</taxon>
        <taxon>Carangaria incertae sedis</taxon>
        <taxon>Centropomidae</taxon>
        <taxon>Lates</taxon>
    </lineage>
</organism>
<feature type="region of interest" description="Disordered" evidence="1">
    <location>
        <begin position="42"/>
        <end position="62"/>
    </location>
</feature>
<keyword evidence="3" id="KW-1185">Reference proteome</keyword>
<gene>
    <name evidence="2" type="ORF">AKAME5_002648400</name>
</gene>
<dbReference type="Proteomes" id="UP001279410">
    <property type="component" value="Unassembled WGS sequence"/>
</dbReference>
<dbReference type="AlphaFoldDB" id="A0AAD3RNQ9"/>
<evidence type="ECO:0000313" key="3">
    <source>
        <dbReference type="Proteomes" id="UP001279410"/>
    </source>
</evidence>
<accession>A0AAD3RNQ9</accession>
<name>A0AAD3RNQ9_LATJO</name>
<evidence type="ECO:0000313" key="2">
    <source>
        <dbReference type="EMBL" id="GLD75151.1"/>
    </source>
</evidence>
<evidence type="ECO:0000256" key="1">
    <source>
        <dbReference type="SAM" id="MobiDB-lite"/>
    </source>
</evidence>
<dbReference type="EMBL" id="BRZM01002731">
    <property type="protein sequence ID" value="GLD75151.1"/>
    <property type="molecule type" value="Genomic_DNA"/>
</dbReference>
<comment type="caution">
    <text evidence="2">The sequence shown here is derived from an EMBL/GenBank/DDBJ whole genome shotgun (WGS) entry which is preliminary data.</text>
</comment>